<evidence type="ECO:0000313" key="3">
    <source>
        <dbReference type="EMBL" id="MCV7419541.1"/>
    </source>
</evidence>
<dbReference type="RefSeq" id="WP_263994330.1">
    <property type="nucleotide sequence ID" value="NZ_JACKVK010000002.1"/>
</dbReference>
<dbReference type="Proteomes" id="UP001141629">
    <property type="component" value="Unassembled WGS sequence"/>
</dbReference>
<organism evidence="3 4">
    <name type="scientific">Mycobacterium yunnanensis</name>
    <dbReference type="NCBI Taxonomy" id="368477"/>
    <lineage>
        <taxon>Bacteria</taxon>
        <taxon>Bacillati</taxon>
        <taxon>Actinomycetota</taxon>
        <taxon>Actinomycetes</taxon>
        <taxon>Mycobacteriales</taxon>
        <taxon>Mycobacteriaceae</taxon>
        <taxon>Mycobacterium</taxon>
    </lineage>
</organism>
<keyword evidence="4" id="KW-1185">Reference proteome</keyword>
<dbReference type="PANTHER" id="PTHR43781">
    <property type="entry name" value="SACCHAROPINE DEHYDROGENASE"/>
    <property type="match status" value="1"/>
</dbReference>
<dbReference type="Gene3D" id="3.30.360.10">
    <property type="entry name" value="Dihydrodipicolinate Reductase, domain 2"/>
    <property type="match status" value="1"/>
</dbReference>
<comment type="caution">
    <text evidence="3">The sequence shown here is derived from an EMBL/GenBank/DDBJ whole genome shotgun (WGS) entry which is preliminary data.</text>
</comment>
<proteinExistence type="inferred from homology"/>
<sequence>MKAAVLGATGFTGRLVAAELFRRDVDAVLLGRDEKALSAMDGARDVRVVSLVDPSSLVGALRGCDVVISCVAPFTLLGGPIVEAAIAASCNYVDVTGEQRWVRRVYDEFGPRAAAAGVTLMSAATDDGVPGDLVAGLVAKRLVDVDTLRVHHGMFDAGISRGTMLSFGHMAASPPLAWHDGEWRETDSGAREAVDFPHDGEQPSWALPGPELIMLQRHAAARTIEATMNVDLVAAVSSLDDDVIAAAPAGPSDEERSASRFTILAEARASDGTTARGHVSGSDPYGSTALIAVEAATRLGARGAPVGAVPPSLAFEPVEFLDALTPFGIKWQLGN</sequence>
<protein>
    <submittedName>
        <fullName evidence="3">Saccharopine dehydrogenase NADP-binding domain-containing protein</fullName>
    </submittedName>
</protein>
<gene>
    <name evidence="3" type="ORF">H7K45_03225</name>
</gene>
<dbReference type="InterPro" id="IPR036291">
    <property type="entry name" value="NAD(P)-bd_dom_sf"/>
</dbReference>
<dbReference type="EMBL" id="JACKVK010000002">
    <property type="protein sequence ID" value="MCV7419541.1"/>
    <property type="molecule type" value="Genomic_DNA"/>
</dbReference>
<accession>A0A9X3C0B3</accession>
<dbReference type="PANTHER" id="PTHR43781:SF1">
    <property type="entry name" value="SACCHAROPINE DEHYDROGENASE"/>
    <property type="match status" value="1"/>
</dbReference>
<feature type="domain" description="Saccharopine dehydrogenase NADP binding" evidence="2">
    <location>
        <begin position="5"/>
        <end position="121"/>
    </location>
</feature>
<dbReference type="Pfam" id="PF03435">
    <property type="entry name" value="Sacchrp_dh_NADP"/>
    <property type="match status" value="1"/>
</dbReference>
<reference evidence="3" key="1">
    <citation type="submission" date="2020-07" db="EMBL/GenBank/DDBJ databases">
        <authorList>
            <person name="Pettersson B.M.F."/>
            <person name="Behra P.R.K."/>
            <person name="Ramesh M."/>
            <person name="Das S."/>
            <person name="Dasgupta S."/>
            <person name="Kirsebom L.A."/>
        </authorList>
    </citation>
    <scope>NUCLEOTIDE SEQUENCE</scope>
    <source>
        <strain evidence="3">DSM 44838</strain>
    </source>
</reference>
<evidence type="ECO:0000259" key="2">
    <source>
        <dbReference type="Pfam" id="PF03435"/>
    </source>
</evidence>
<dbReference type="Gene3D" id="3.40.50.720">
    <property type="entry name" value="NAD(P)-binding Rossmann-like Domain"/>
    <property type="match status" value="1"/>
</dbReference>
<dbReference type="InterPro" id="IPR005097">
    <property type="entry name" value="Sacchrp_dh_NADP-bd"/>
</dbReference>
<reference evidence="3" key="2">
    <citation type="journal article" date="2022" name="BMC Genomics">
        <title>Comparative genome analysis of mycobacteria focusing on tRNA and non-coding RNA.</title>
        <authorList>
            <person name="Behra P.R.K."/>
            <person name="Pettersson B.M.F."/>
            <person name="Ramesh M."/>
            <person name="Das S."/>
            <person name="Dasgupta S."/>
            <person name="Kirsebom L.A."/>
        </authorList>
    </citation>
    <scope>NUCLEOTIDE SEQUENCE</scope>
    <source>
        <strain evidence="3">DSM 44838</strain>
    </source>
</reference>
<dbReference type="AlphaFoldDB" id="A0A9X3C0B3"/>
<name>A0A9X3C0B3_9MYCO</name>
<evidence type="ECO:0000256" key="1">
    <source>
        <dbReference type="ARBA" id="ARBA00010591"/>
    </source>
</evidence>
<dbReference type="SUPFAM" id="SSF51735">
    <property type="entry name" value="NAD(P)-binding Rossmann-fold domains"/>
    <property type="match status" value="1"/>
</dbReference>
<comment type="similarity">
    <text evidence="1">Belongs to the saccharopine dehydrogenase family. Enoyl reductase subfamily.</text>
</comment>
<evidence type="ECO:0000313" key="4">
    <source>
        <dbReference type="Proteomes" id="UP001141629"/>
    </source>
</evidence>